<evidence type="ECO:0000313" key="3">
    <source>
        <dbReference type="Proteomes" id="UP000198817"/>
    </source>
</evidence>
<keyword evidence="3" id="KW-1185">Reference proteome</keyword>
<feature type="transmembrane region" description="Helical" evidence="1">
    <location>
        <begin position="67"/>
        <end position="89"/>
    </location>
</feature>
<name>A0A1I7HCY3_9FIRM</name>
<feature type="transmembrane region" description="Helical" evidence="1">
    <location>
        <begin position="41"/>
        <end position="61"/>
    </location>
</feature>
<keyword evidence="1" id="KW-0472">Membrane</keyword>
<dbReference type="RefSeq" id="WP_242935103.1">
    <property type="nucleotide sequence ID" value="NZ_FOWF01000016.1"/>
</dbReference>
<keyword evidence="1" id="KW-1133">Transmembrane helix</keyword>
<accession>A0A1I7HCY3</accession>
<protein>
    <submittedName>
        <fullName evidence="2">Uncharacterized protein</fullName>
    </submittedName>
</protein>
<keyword evidence="1" id="KW-0812">Transmembrane</keyword>
<feature type="transmembrane region" description="Helical" evidence="1">
    <location>
        <begin position="135"/>
        <end position="156"/>
    </location>
</feature>
<dbReference type="EMBL" id="FPBT01000015">
    <property type="protein sequence ID" value="SFU58583.1"/>
    <property type="molecule type" value="Genomic_DNA"/>
</dbReference>
<evidence type="ECO:0000313" key="2">
    <source>
        <dbReference type="EMBL" id="SFU58583.1"/>
    </source>
</evidence>
<gene>
    <name evidence="2" type="ORF">SAMN05216508_11530</name>
</gene>
<dbReference type="Proteomes" id="UP000198817">
    <property type="component" value="Unassembled WGS sequence"/>
</dbReference>
<dbReference type="STRING" id="155865.SAMN05216515_11631"/>
<organism evidence="2 3">
    <name type="scientific">Eubacterium pyruvativorans</name>
    <dbReference type="NCBI Taxonomy" id="155865"/>
    <lineage>
        <taxon>Bacteria</taxon>
        <taxon>Bacillati</taxon>
        <taxon>Bacillota</taxon>
        <taxon>Clostridia</taxon>
        <taxon>Eubacteriales</taxon>
        <taxon>Eubacteriaceae</taxon>
        <taxon>Eubacterium</taxon>
    </lineage>
</organism>
<sequence length="164" mass="18655">MIKKIIESFNCHHPDLNDPDAAKEMEDGMFRFEKRMKSPKLRLIMSYLVVWAAAVIVFWCFTGRDDGMAYALMFLWIILPAATFVISCLISRNNCWGNRKWFGSIGFGIMYMLGEYATFSMANNVAFHKVNLPDFSMIIAGAAISLAGMGTGQLLYRKNSNRRN</sequence>
<proteinExistence type="predicted"/>
<reference evidence="2 3" key="1">
    <citation type="submission" date="2016-10" db="EMBL/GenBank/DDBJ databases">
        <authorList>
            <person name="de Groot N.N."/>
        </authorList>
    </citation>
    <scope>NUCLEOTIDE SEQUENCE [LARGE SCALE GENOMIC DNA]</scope>
    <source>
        <strain evidence="2 3">KHGC13</strain>
    </source>
</reference>
<evidence type="ECO:0000256" key="1">
    <source>
        <dbReference type="SAM" id="Phobius"/>
    </source>
</evidence>
<dbReference type="AlphaFoldDB" id="A0A1I7HCY3"/>
<feature type="transmembrane region" description="Helical" evidence="1">
    <location>
        <begin position="101"/>
        <end position="123"/>
    </location>
</feature>